<evidence type="ECO:0000256" key="1">
    <source>
        <dbReference type="SAM" id="Coils"/>
    </source>
</evidence>
<feature type="coiled-coil region" evidence="1">
    <location>
        <begin position="4"/>
        <end position="31"/>
    </location>
</feature>
<gene>
    <name evidence="3" type="ORF">DBT_1738</name>
</gene>
<evidence type="ECO:0000313" key="4">
    <source>
        <dbReference type="Proteomes" id="UP000093080"/>
    </source>
</evidence>
<dbReference type="STRING" id="1156395.DBT_1738"/>
<dbReference type="EMBL" id="MAGO01000008">
    <property type="protein sequence ID" value="OCC14943.1"/>
    <property type="molecule type" value="Genomic_DNA"/>
</dbReference>
<sequence length="67" mass="7880">MQEMEDLESLVSNWENKIDNLISEVDNLLLKEFQSALIKKYCGIGIAITVSTWILFYIFHIVRDFLQ</sequence>
<feature type="transmembrane region" description="Helical" evidence="2">
    <location>
        <begin position="41"/>
        <end position="62"/>
    </location>
</feature>
<protein>
    <submittedName>
        <fullName evidence="3">Uncharacterized protein</fullName>
    </submittedName>
</protein>
<evidence type="ECO:0000256" key="2">
    <source>
        <dbReference type="SAM" id="Phobius"/>
    </source>
</evidence>
<accession>A0A1B9F509</accession>
<keyword evidence="2" id="KW-0472">Membrane</keyword>
<keyword evidence="2" id="KW-0812">Transmembrane</keyword>
<dbReference type="AlphaFoldDB" id="A0A1B9F509"/>
<evidence type="ECO:0000313" key="3">
    <source>
        <dbReference type="EMBL" id="OCC14943.1"/>
    </source>
</evidence>
<dbReference type="RefSeq" id="WP_067619057.1">
    <property type="nucleotide sequence ID" value="NZ_MAGO01000008.1"/>
</dbReference>
<keyword evidence="2" id="KW-1133">Transmembrane helix</keyword>
<name>A0A1B9F509_9BACT</name>
<keyword evidence="1" id="KW-0175">Coiled coil</keyword>
<comment type="caution">
    <text evidence="3">The sequence shown here is derived from an EMBL/GenBank/DDBJ whole genome shotgun (WGS) entry which is preliminary data.</text>
</comment>
<proteinExistence type="predicted"/>
<dbReference type="Proteomes" id="UP000093080">
    <property type="component" value="Unassembled WGS sequence"/>
</dbReference>
<organism evidence="3 4">
    <name type="scientific">Dissulfuribacter thermophilus</name>
    <dbReference type="NCBI Taxonomy" id="1156395"/>
    <lineage>
        <taxon>Bacteria</taxon>
        <taxon>Pseudomonadati</taxon>
        <taxon>Thermodesulfobacteriota</taxon>
        <taxon>Dissulfuribacteria</taxon>
        <taxon>Dissulfuribacterales</taxon>
        <taxon>Dissulfuribacteraceae</taxon>
        <taxon>Dissulfuribacter</taxon>
    </lineage>
</organism>
<keyword evidence="4" id="KW-1185">Reference proteome</keyword>
<reference evidence="3 4" key="1">
    <citation type="submission" date="2016-06" db="EMBL/GenBank/DDBJ databases">
        <title>Respiratory ammonification of nitrate coupled to the oxidation of elemental sulfur in deep-sea autotrophic thermophilic bacteria.</title>
        <authorList>
            <person name="Slobodkina G.B."/>
            <person name="Mardanov A.V."/>
            <person name="Ravin N.V."/>
            <person name="Frolova A.A."/>
            <person name="Viryasiv M.B."/>
            <person name="Chernyh N.A."/>
            <person name="Bonch-Osmolovskaya E.A."/>
            <person name="Slobodkin A.I."/>
        </authorList>
    </citation>
    <scope>NUCLEOTIDE SEQUENCE [LARGE SCALE GENOMIC DNA]</scope>
    <source>
        <strain evidence="3 4">S69</strain>
    </source>
</reference>